<dbReference type="GO" id="GO:0008033">
    <property type="term" value="P:tRNA processing"/>
    <property type="evidence" value="ECO:0007669"/>
    <property type="project" value="UniProtKB-KW"/>
</dbReference>
<sequence>MGLVLGIDTSCYTTSLALLDTNLNFINSVQLPLEVSSNKGGLRQSEGVFQHTKNLPKALEKLTDTMKLDLKYNITAISVSSKPRPQKESYMPVFLVGDSYASFLRTAFEVPIYRVSHQEGHIAACLYDNLQKIDLNVLEEFYVFHVSGGTTELLECVPSQNYSSFDIKIIGGTRDLAAGQLIDRTANKLGLPFPGGPQLESLSKFVDAKQDVSVPISISDTWVNFSGPETHIKKIINEGNYKREIIARKVEKCVAESLVSILKNASKHKRKKKILFVGGVMSNNYIKKYISRCFRESEISFLFTTPNLSKDNAIGVSLLGHNHLKTQMA</sequence>
<organism evidence="9 10">
    <name type="scientific">Natranaerobius trueperi</name>
    <dbReference type="NCBI Taxonomy" id="759412"/>
    <lineage>
        <taxon>Bacteria</taxon>
        <taxon>Bacillati</taxon>
        <taxon>Bacillota</taxon>
        <taxon>Clostridia</taxon>
        <taxon>Natranaerobiales</taxon>
        <taxon>Natranaerobiaceae</taxon>
        <taxon>Natranaerobius</taxon>
    </lineage>
</organism>
<dbReference type="PRINTS" id="PR00789">
    <property type="entry name" value="OSIALOPTASE"/>
</dbReference>
<protein>
    <recommendedName>
        <fullName evidence="1">N(6)-L-threonylcarbamoyladenine synthase</fullName>
        <ecNumber evidence="1">2.3.1.234</ecNumber>
    </recommendedName>
</protein>
<keyword evidence="6" id="KW-0012">Acyltransferase</keyword>
<dbReference type="PANTHER" id="PTHR11735">
    <property type="entry name" value="TRNA N6-ADENOSINE THREONYLCARBAMOYLTRANSFERASE"/>
    <property type="match status" value="1"/>
</dbReference>
<evidence type="ECO:0000256" key="3">
    <source>
        <dbReference type="ARBA" id="ARBA00022694"/>
    </source>
</evidence>
<dbReference type="RefSeq" id="WP_089023309.1">
    <property type="nucleotide sequence ID" value="NZ_NIQC01000009.1"/>
</dbReference>
<dbReference type="SUPFAM" id="SSF53067">
    <property type="entry name" value="Actin-like ATPase domain"/>
    <property type="match status" value="1"/>
</dbReference>
<evidence type="ECO:0000256" key="1">
    <source>
        <dbReference type="ARBA" id="ARBA00012156"/>
    </source>
</evidence>
<evidence type="ECO:0000256" key="7">
    <source>
        <dbReference type="ARBA" id="ARBA00048117"/>
    </source>
</evidence>
<dbReference type="EMBL" id="NIQC01000009">
    <property type="protein sequence ID" value="OWZ84019.1"/>
    <property type="molecule type" value="Genomic_DNA"/>
</dbReference>
<dbReference type="InterPro" id="IPR043129">
    <property type="entry name" value="ATPase_NBD"/>
</dbReference>
<dbReference type="EC" id="2.3.1.234" evidence="1"/>
<name>A0A226C0P1_9FIRM</name>
<dbReference type="GO" id="GO:0046872">
    <property type="term" value="F:metal ion binding"/>
    <property type="evidence" value="ECO:0007669"/>
    <property type="project" value="UniProtKB-KW"/>
</dbReference>
<proteinExistence type="predicted"/>
<accession>A0A226C0P1</accession>
<dbReference type="InterPro" id="IPR000905">
    <property type="entry name" value="Gcp-like_dom"/>
</dbReference>
<comment type="catalytic activity">
    <reaction evidence="7">
        <text>L-threonylcarbamoyladenylate + adenosine(37) in tRNA = N(6)-L-threonylcarbamoyladenosine(37) in tRNA + AMP + H(+)</text>
        <dbReference type="Rhea" id="RHEA:37059"/>
        <dbReference type="Rhea" id="RHEA-COMP:10162"/>
        <dbReference type="Rhea" id="RHEA-COMP:10163"/>
        <dbReference type="ChEBI" id="CHEBI:15378"/>
        <dbReference type="ChEBI" id="CHEBI:73682"/>
        <dbReference type="ChEBI" id="CHEBI:74411"/>
        <dbReference type="ChEBI" id="CHEBI:74418"/>
        <dbReference type="ChEBI" id="CHEBI:456215"/>
        <dbReference type="EC" id="2.3.1.234"/>
    </reaction>
</comment>
<gene>
    <name evidence="9" type="ORF">CDO51_05530</name>
</gene>
<dbReference type="AlphaFoldDB" id="A0A226C0P1"/>
<evidence type="ECO:0000256" key="2">
    <source>
        <dbReference type="ARBA" id="ARBA00022679"/>
    </source>
</evidence>
<evidence type="ECO:0000256" key="4">
    <source>
        <dbReference type="ARBA" id="ARBA00022723"/>
    </source>
</evidence>
<dbReference type="Gene3D" id="3.30.420.40">
    <property type="match status" value="2"/>
</dbReference>
<reference evidence="9 10" key="1">
    <citation type="submission" date="2017-06" db="EMBL/GenBank/DDBJ databases">
        <title>Draft Genome Sequence of Natranaerobius trueperi halophilic, alkalithermophilic bacteria from soda lakes.</title>
        <authorList>
            <person name="Zhao B."/>
        </authorList>
    </citation>
    <scope>NUCLEOTIDE SEQUENCE [LARGE SCALE GENOMIC DNA]</scope>
    <source>
        <strain evidence="9 10">DSM 18760</strain>
    </source>
</reference>
<keyword evidence="3" id="KW-0819">tRNA processing</keyword>
<dbReference type="InterPro" id="IPR017861">
    <property type="entry name" value="KAE1/TsaD"/>
</dbReference>
<evidence type="ECO:0000259" key="8">
    <source>
        <dbReference type="Pfam" id="PF00814"/>
    </source>
</evidence>
<evidence type="ECO:0000313" key="10">
    <source>
        <dbReference type="Proteomes" id="UP000214588"/>
    </source>
</evidence>
<dbReference type="OrthoDB" id="1675500at2"/>
<dbReference type="Proteomes" id="UP000214588">
    <property type="component" value="Unassembled WGS sequence"/>
</dbReference>
<keyword evidence="2" id="KW-0808">Transferase</keyword>
<dbReference type="GO" id="GO:0061711">
    <property type="term" value="F:tRNA N(6)-L-threonylcarbamoyladenine synthase activity"/>
    <property type="evidence" value="ECO:0007669"/>
    <property type="project" value="UniProtKB-EC"/>
</dbReference>
<evidence type="ECO:0000256" key="5">
    <source>
        <dbReference type="ARBA" id="ARBA00023004"/>
    </source>
</evidence>
<keyword evidence="10" id="KW-1185">Reference proteome</keyword>
<comment type="caution">
    <text evidence="9">The sequence shown here is derived from an EMBL/GenBank/DDBJ whole genome shotgun (WGS) entry which is preliminary data.</text>
</comment>
<dbReference type="PANTHER" id="PTHR11735:SF6">
    <property type="entry name" value="TRNA N6-ADENOSINE THREONYLCARBAMOYLTRANSFERASE, MITOCHONDRIAL"/>
    <property type="match status" value="1"/>
</dbReference>
<keyword evidence="4" id="KW-0479">Metal-binding</keyword>
<dbReference type="Pfam" id="PF00814">
    <property type="entry name" value="TsaD"/>
    <property type="match status" value="1"/>
</dbReference>
<evidence type="ECO:0000313" key="9">
    <source>
        <dbReference type="EMBL" id="OWZ84019.1"/>
    </source>
</evidence>
<evidence type="ECO:0000256" key="6">
    <source>
        <dbReference type="ARBA" id="ARBA00023315"/>
    </source>
</evidence>
<keyword evidence="5" id="KW-0408">Iron</keyword>
<feature type="domain" description="Gcp-like" evidence="8">
    <location>
        <begin position="40"/>
        <end position="314"/>
    </location>
</feature>